<gene>
    <name evidence="1" type="ORF">V1525DRAFT_429384</name>
</gene>
<accession>A0ACC3TB15</accession>
<protein>
    <submittedName>
        <fullName evidence="1">Uncharacterized protein</fullName>
    </submittedName>
</protein>
<sequence>MTDSGSPASTRGASISDMNTPQLTTQSSFDDERRNSVANEILQSDIGVELLLKRLKSSIGYGKDFAAFIKARSTLEEQYTRDLTRSLKSARESIQKSDFRTDSFLRKFEEATNMNDQLARQGLHYAGELSKMYDDLSELCKGTERKRKELKQKALHDEKVVTDAEHAAEKSKSKYYNLCEEFHTARTSDPTKRSGLKLKGSKTNQQVVEDLEKKVKIADQDYRDKVNAAKTAYNLLVRSHRPDNVKALRDTLAMFETGIVLRFEDFANLTERLALSNGLSICPMQPGVPSLKQIVKDIDSESDFLTFVLKSQGSTSLKHKGVEYVQHSYIANAYTANPNRATSRPILPPVAGVAAASAGAAAAIRPTVSTNPSGNTASTLSQNAGQSPVVAQQPVSSLRQQQPPPQMPARPIQQYKESPQAPPKQFDALPQQKTPPAYVPAVVPQGLGLSSAAGQPLASEVNGHGPNTGAAAASNGARTYSYTTQPVPSRVFGVSLELLTEHDRVKLNAADVVAPTIVVKIVHAIEQFGLDTPGLYTVQGAAENVEHIKALFESADSLDVKLDKPSAFHNDVHALATVLKLYFKQLPDQLLTGVFHDEFVQSAKVAEDTLRRDKMHLLVNNLPDANYMTLKYMIIHLNKVQEKYRTNNMTISTLANEWGTTFVGGDASEAESHSTVINTILSNCYVLFDPD</sequence>
<organism evidence="1 2">
    <name type="scientific">Lipomyces kononenkoae</name>
    <name type="common">Yeast</name>
    <dbReference type="NCBI Taxonomy" id="34357"/>
    <lineage>
        <taxon>Eukaryota</taxon>
        <taxon>Fungi</taxon>
        <taxon>Dikarya</taxon>
        <taxon>Ascomycota</taxon>
        <taxon>Saccharomycotina</taxon>
        <taxon>Lipomycetes</taxon>
        <taxon>Lipomycetales</taxon>
        <taxon>Lipomycetaceae</taxon>
        <taxon>Lipomyces</taxon>
    </lineage>
</organism>
<dbReference type="Proteomes" id="UP001433508">
    <property type="component" value="Unassembled WGS sequence"/>
</dbReference>
<evidence type="ECO:0000313" key="1">
    <source>
        <dbReference type="EMBL" id="KAK9241126.1"/>
    </source>
</evidence>
<evidence type="ECO:0000313" key="2">
    <source>
        <dbReference type="Proteomes" id="UP001433508"/>
    </source>
</evidence>
<comment type="caution">
    <text evidence="1">The sequence shown here is derived from an EMBL/GenBank/DDBJ whole genome shotgun (WGS) entry which is preliminary data.</text>
</comment>
<dbReference type="EMBL" id="MU971336">
    <property type="protein sequence ID" value="KAK9241126.1"/>
    <property type="molecule type" value="Genomic_DNA"/>
</dbReference>
<name>A0ACC3TB15_LIPKO</name>
<proteinExistence type="predicted"/>
<keyword evidence="2" id="KW-1185">Reference proteome</keyword>
<reference evidence="2" key="1">
    <citation type="journal article" date="2024" name="Front. Bioeng. Biotechnol.">
        <title>Genome-scale model development and genomic sequencing of the oleaginous clade Lipomyces.</title>
        <authorList>
            <person name="Czajka J.J."/>
            <person name="Han Y."/>
            <person name="Kim J."/>
            <person name="Mondo S.J."/>
            <person name="Hofstad B.A."/>
            <person name="Robles A."/>
            <person name="Haridas S."/>
            <person name="Riley R."/>
            <person name="LaButti K."/>
            <person name="Pangilinan J."/>
            <person name="Andreopoulos W."/>
            <person name="Lipzen A."/>
            <person name="Yan J."/>
            <person name="Wang M."/>
            <person name="Ng V."/>
            <person name="Grigoriev I.V."/>
            <person name="Spatafora J.W."/>
            <person name="Magnuson J.K."/>
            <person name="Baker S.E."/>
            <person name="Pomraning K.R."/>
        </authorList>
    </citation>
    <scope>NUCLEOTIDE SEQUENCE [LARGE SCALE GENOMIC DNA]</scope>
    <source>
        <strain evidence="2">CBS 7786</strain>
    </source>
</reference>